<keyword evidence="6 8" id="KW-0472">Membrane</keyword>
<feature type="transmembrane region" description="Helical" evidence="8">
    <location>
        <begin position="388"/>
        <end position="406"/>
    </location>
</feature>
<dbReference type="InterPro" id="IPR011701">
    <property type="entry name" value="MFS"/>
</dbReference>
<feature type="transmembrane region" description="Helical" evidence="8">
    <location>
        <begin position="130"/>
        <end position="150"/>
    </location>
</feature>
<feature type="domain" description="Major facilitator superfamily (MFS) profile" evidence="9">
    <location>
        <begin position="39"/>
        <end position="446"/>
    </location>
</feature>
<name>A0A6G7Y7Y6_9ACTN</name>
<feature type="transmembrane region" description="Helical" evidence="8">
    <location>
        <begin position="314"/>
        <end position="331"/>
    </location>
</feature>
<evidence type="ECO:0000259" key="9">
    <source>
        <dbReference type="PROSITE" id="PS50850"/>
    </source>
</evidence>
<evidence type="ECO:0000313" key="10">
    <source>
        <dbReference type="EMBL" id="QIK72890.1"/>
    </source>
</evidence>
<feature type="transmembrane region" description="Helical" evidence="8">
    <location>
        <begin position="162"/>
        <end position="191"/>
    </location>
</feature>
<feature type="region of interest" description="Disordered" evidence="7">
    <location>
        <begin position="456"/>
        <end position="477"/>
    </location>
</feature>
<organism evidence="10 11">
    <name type="scientific">Propioniciclava coleopterorum</name>
    <dbReference type="NCBI Taxonomy" id="2714937"/>
    <lineage>
        <taxon>Bacteria</taxon>
        <taxon>Bacillati</taxon>
        <taxon>Actinomycetota</taxon>
        <taxon>Actinomycetes</taxon>
        <taxon>Propionibacteriales</taxon>
        <taxon>Propionibacteriaceae</taxon>
        <taxon>Propioniciclava</taxon>
    </lineage>
</organism>
<dbReference type="InterPro" id="IPR020846">
    <property type="entry name" value="MFS_dom"/>
</dbReference>
<dbReference type="GO" id="GO:0042128">
    <property type="term" value="P:nitrate assimilation"/>
    <property type="evidence" value="ECO:0007669"/>
    <property type="project" value="UniProtKB-KW"/>
</dbReference>
<sequence length="477" mass="51184">MIDTPTVDIPHEETHGRRRPVRPSRSEAPARGEAPGATRVLTMSTIAFTIMFAVWLMFGILGKPIQNEFGLTDVELSWISAVAVLNGSMWRLPAGMLADRIGGRRVMIAMLLIGAVASFAVSFANSYPMLLVLAFLVGFVGNSFSVGVSWNNACFSDRRKGFALGLFGAGNVGASVTKFIGPAIIAATAGATYTLGVQGGWRLIPVLYALLLLATAAATVAFTPRHDRMPGATKSVGQMLAPLSDVRVWRFSLYYVVVFGAYVALSAYLPAYYVDNFGVDLATAGLLTATFIFPASLLRPLGGWVSDRWGARRAMYFTFFVMLAASGVLMMPNGHIVLYQPDGGTRDILHYSISLGLFVALVFVMGCAMGIGKAAVYKHIPTYFPDNVGSVGGLVGMLGGLGGFFLPPMFAYAKAWTGMANTAFGILFGLTAICLVWMHWTVHRMLGAESPHLSDELEVPVSPRSPIDSLTHEEARA</sequence>
<feature type="transmembrane region" description="Helical" evidence="8">
    <location>
        <begin position="40"/>
        <end position="61"/>
    </location>
</feature>
<feature type="transmembrane region" description="Helical" evidence="8">
    <location>
        <begin position="418"/>
        <end position="438"/>
    </location>
</feature>
<feature type="region of interest" description="Disordered" evidence="7">
    <location>
        <begin position="1"/>
        <end position="35"/>
    </location>
</feature>
<dbReference type="Proteomes" id="UP000501058">
    <property type="component" value="Chromosome"/>
</dbReference>
<evidence type="ECO:0000256" key="8">
    <source>
        <dbReference type="SAM" id="Phobius"/>
    </source>
</evidence>
<dbReference type="InterPro" id="IPR044772">
    <property type="entry name" value="NO3_transporter"/>
</dbReference>
<dbReference type="GO" id="GO:0015112">
    <property type="term" value="F:nitrate transmembrane transporter activity"/>
    <property type="evidence" value="ECO:0007669"/>
    <property type="project" value="InterPro"/>
</dbReference>
<evidence type="ECO:0000256" key="3">
    <source>
        <dbReference type="ARBA" id="ARBA00022692"/>
    </source>
</evidence>
<evidence type="ECO:0000256" key="4">
    <source>
        <dbReference type="ARBA" id="ARBA00022989"/>
    </source>
</evidence>
<feature type="transmembrane region" description="Helical" evidence="8">
    <location>
        <begin position="106"/>
        <end position="124"/>
    </location>
</feature>
<evidence type="ECO:0000256" key="5">
    <source>
        <dbReference type="ARBA" id="ARBA00023063"/>
    </source>
</evidence>
<evidence type="ECO:0000256" key="1">
    <source>
        <dbReference type="ARBA" id="ARBA00004651"/>
    </source>
</evidence>
<evidence type="ECO:0000256" key="6">
    <source>
        <dbReference type="ARBA" id="ARBA00023136"/>
    </source>
</evidence>
<feature type="transmembrane region" description="Helical" evidence="8">
    <location>
        <begin position="281"/>
        <end position="302"/>
    </location>
</feature>
<feature type="transmembrane region" description="Helical" evidence="8">
    <location>
        <begin position="351"/>
        <end position="376"/>
    </location>
</feature>
<dbReference type="GO" id="GO:0005886">
    <property type="term" value="C:plasma membrane"/>
    <property type="evidence" value="ECO:0007669"/>
    <property type="project" value="UniProtKB-SubCell"/>
</dbReference>
<evidence type="ECO:0000256" key="2">
    <source>
        <dbReference type="ARBA" id="ARBA00008432"/>
    </source>
</evidence>
<keyword evidence="3 8" id="KW-0812">Transmembrane</keyword>
<feature type="transmembrane region" description="Helical" evidence="8">
    <location>
        <begin position="203"/>
        <end position="222"/>
    </location>
</feature>
<proteinExistence type="inferred from homology"/>
<reference evidence="10 11" key="1">
    <citation type="submission" date="2020-03" db="EMBL/GenBank/DDBJ databases">
        <title>Propioniciclava sp. nov., isolated from Hydrophilus acuminatus.</title>
        <authorList>
            <person name="Hyun D.-W."/>
            <person name="Bae J.-W."/>
        </authorList>
    </citation>
    <scope>NUCLEOTIDE SEQUENCE [LARGE SCALE GENOMIC DNA]</scope>
    <source>
        <strain evidence="10 11">HDW11</strain>
    </source>
</reference>
<protein>
    <submittedName>
        <fullName evidence="10">NarK/NasA family nitrate transporter</fullName>
    </submittedName>
</protein>
<dbReference type="SUPFAM" id="SSF103473">
    <property type="entry name" value="MFS general substrate transporter"/>
    <property type="match status" value="1"/>
</dbReference>
<dbReference type="AlphaFoldDB" id="A0A6G7Y7Y6"/>
<dbReference type="InterPro" id="IPR036259">
    <property type="entry name" value="MFS_trans_sf"/>
</dbReference>
<comment type="similarity">
    <text evidence="2">Belongs to the major facilitator superfamily. Nitrate/nitrite porter (TC 2.A.1.8) family.</text>
</comment>
<dbReference type="Pfam" id="PF07690">
    <property type="entry name" value="MFS_1"/>
    <property type="match status" value="1"/>
</dbReference>
<dbReference type="PROSITE" id="PS50850">
    <property type="entry name" value="MFS"/>
    <property type="match status" value="1"/>
</dbReference>
<evidence type="ECO:0000256" key="7">
    <source>
        <dbReference type="SAM" id="MobiDB-lite"/>
    </source>
</evidence>
<comment type="subcellular location">
    <subcellularLocation>
        <location evidence="1">Cell membrane</location>
        <topology evidence="1">Multi-pass membrane protein</topology>
    </subcellularLocation>
</comment>
<dbReference type="PANTHER" id="PTHR23515">
    <property type="entry name" value="HIGH-AFFINITY NITRATE TRANSPORTER 2.3"/>
    <property type="match status" value="1"/>
</dbReference>
<accession>A0A6G7Y7Y6</accession>
<gene>
    <name evidence="10" type="ORF">G7070_12215</name>
</gene>
<feature type="transmembrane region" description="Helical" evidence="8">
    <location>
        <begin position="248"/>
        <end position="269"/>
    </location>
</feature>
<dbReference type="Gene3D" id="1.20.1250.20">
    <property type="entry name" value="MFS general substrate transporter like domains"/>
    <property type="match status" value="2"/>
</dbReference>
<dbReference type="KEGG" id="prv:G7070_12215"/>
<keyword evidence="11" id="KW-1185">Reference proteome</keyword>
<evidence type="ECO:0000313" key="11">
    <source>
        <dbReference type="Proteomes" id="UP000501058"/>
    </source>
</evidence>
<keyword evidence="4 8" id="KW-1133">Transmembrane helix</keyword>
<keyword evidence="5" id="KW-0534">Nitrate assimilation</keyword>
<dbReference type="EMBL" id="CP049865">
    <property type="protein sequence ID" value="QIK72890.1"/>
    <property type="molecule type" value="Genomic_DNA"/>
</dbReference>